<evidence type="ECO:0000313" key="3">
    <source>
        <dbReference type="Proteomes" id="UP001632037"/>
    </source>
</evidence>
<dbReference type="EMBL" id="JBIMZQ010000049">
    <property type="protein sequence ID" value="KAL3659087.1"/>
    <property type="molecule type" value="Genomic_DNA"/>
</dbReference>
<gene>
    <name evidence="2" type="ORF">V7S43_015971</name>
</gene>
<keyword evidence="3" id="KW-1185">Reference proteome</keyword>
<evidence type="ECO:0000256" key="1">
    <source>
        <dbReference type="SAM" id="MobiDB-lite"/>
    </source>
</evidence>
<sequence>MQAVDPVLKPYHVARKARRSRAGAAWRTFPAMMRDQWFDVDLLLDPFFLHLPVPTADQLEPADLVEAFLEFDQGDPWRNHYRDHPAGHPAHQLPRLANKFNPPATTPGMRPPTP</sequence>
<name>A0ABD3EX21_9STRA</name>
<evidence type="ECO:0000313" key="2">
    <source>
        <dbReference type="EMBL" id="KAL3659087.1"/>
    </source>
</evidence>
<dbReference type="AlphaFoldDB" id="A0ABD3EX21"/>
<proteinExistence type="predicted"/>
<feature type="region of interest" description="Disordered" evidence="1">
    <location>
        <begin position="79"/>
        <end position="114"/>
    </location>
</feature>
<reference evidence="2 3" key="1">
    <citation type="submission" date="2024-09" db="EMBL/GenBank/DDBJ databases">
        <title>Genome sequencing and assembly of Phytophthora oleae, isolate VK10A, causative agent of rot of olive drupes.</title>
        <authorList>
            <person name="Conti Taguali S."/>
            <person name="Riolo M."/>
            <person name="La Spada F."/>
            <person name="Cacciola S.O."/>
            <person name="Dionisio G."/>
        </authorList>
    </citation>
    <scope>NUCLEOTIDE SEQUENCE [LARGE SCALE GENOMIC DNA]</scope>
    <source>
        <strain evidence="2 3">VK10A</strain>
    </source>
</reference>
<organism evidence="2 3">
    <name type="scientific">Phytophthora oleae</name>
    <dbReference type="NCBI Taxonomy" id="2107226"/>
    <lineage>
        <taxon>Eukaryota</taxon>
        <taxon>Sar</taxon>
        <taxon>Stramenopiles</taxon>
        <taxon>Oomycota</taxon>
        <taxon>Peronosporomycetes</taxon>
        <taxon>Peronosporales</taxon>
        <taxon>Peronosporaceae</taxon>
        <taxon>Phytophthora</taxon>
    </lineage>
</organism>
<protein>
    <submittedName>
        <fullName evidence="2">Uncharacterized protein</fullName>
    </submittedName>
</protein>
<comment type="caution">
    <text evidence="2">The sequence shown here is derived from an EMBL/GenBank/DDBJ whole genome shotgun (WGS) entry which is preliminary data.</text>
</comment>
<dbReference type="Proteomes" id="UP001632037">
    <property type="component" value="Unassembled WGS sequence"/>
</dbReference>
<accession>A0ABD3EX21</accession>